<name>A0A1R4AB10_BABMR</name>
<dbReference type="GeneID" id="24424619"/>
<dbReference type="AlphaFoldDB" id="A0A1R4AB10"/>
<dbReference type="Proteomes" id="UP000002899">
    <property type="component" value="Chromosome II"/>
</dbReference>
<reference evidence="1 2" key="2">
    <citation type="journal article" date="2013" name="PLoS ONE">
        <title>Whole genome mapping and re-organization of the nuclear and mitochondrial genomes of Babesia microti isolates.</title>
        <authorList>
            <person name="Cornillot E."/>
            <person name="Dassouli A."/>
            <person name="Garg A."/>
            <person name="Pachikara N."/>
            <person name="Randazzo S."/>
            <person name="Depoix D."/>
            <person name="Carcy B."/>
            <person name="Delbecq S."/>
            <person name="Frutos R."/>
            <person name="Silva J.C."/>
            <person name="Sutton R."/>
            <person name="Krause P.J."/>
            <person name="Mamoun C.B."/>
        </authorList>
    </citation>
    <scope>NUCLEOTIDE SEQUENCE [LARGE SCALE GENOMIC DNA]</scope>
    <source>
        <strain evidence="1 2">RI</strain>
    </source>
</reference>
<organism evidence="1 2">
    <name type="scientific">Babesia microti (strain RI)</name>
    <dbReference type="NCBI Taxonomy" id="1133968"/>
    <lineage>
        <taxon>Eukaryota</taxon>
        <taxon>Sar</taxon>
        <taxon>Alveolata</taxon>
        <taxon>Apicomplexa</taxon>
        <taxon>Aconoidasida</taxon>
        <taxon>Piroplasmida</taxon>
        <taxon>Babesiidae</taxon>
        <taxon>Babesia</taxon>
    </lineage>
</organism>
<dbReference type="VEuPathDB" id="PiroplasmaDB:BMR1_02g04202"/>
<reference evidence="1 2" key="3">
    <citation type="journal article" date="2016" name="Sci. Rep.">
        <title>Genome-wide diversity and gene expression profiling of Babesia microti isolates identify polymorphic genes that mediate host-pathogen interactions.</title>
        <authorList>
            <person name="Silva J.C."/>
            <person name="Cornillot E."/>
            <person name="McCracken C."/>
            <person name="Usmani-Brown S."/>
            <person name="Dwivedi A."/>
            <person name="Ifeonu O.O."/>
            <person name="Crabtree J."/>
            <person name="Gotia H.T."/>
            <person name="Virji A.Z."/>
            <person name="Reynes C."/>
            <person name="Colinge J."/>
            <person name="Kumar V."/>
            <person name="Lawres L."/>
            <person name="Pazzi J.E."/>
            <person name="Pablo J.V."/>
            <person name="Hung C."/>
            <person name="Brancato J."/>
            <person name="Kumari P."/>
            <person name="Orvis J."/>
            <person name="Tretina K."/>
            <person name="Chibucos M."/>
            <person name="Ott S."/>
            <person name="Sadzewicz L."/>
            <person name="Sengamalay N."/>
            <person name="Shetty A.C."/>
            <person name="Su Q."/>
            <person name="Tallon L."/>
            <person name="Fraser C.M."/>
            <person name="Frutos R."/>
            <person name="Molina D.M."/>
            <person name="Krause P.J."/>
            <person name="Ben Mamoun C."/>
        </authorList>
    </citation>
    <scope>NUCLEOTIDE SEQUENCE [LARGE SCALE GENOMIC DNA]</scope>
    <source>
        <strain evidence="1 2">RI</strain>
    </source>
</reference>
<evidence type="ECO:0000313" key="2">
    <source>
        <dbReference type="Proteomes" id="UP000002899"/>
    </source>
</evidence>
<evidence type="ECO:0000313" key="1">
    <source>
        <dbReference type="EMBL" id="SJK86180.1"/>
    </source>
</evidence>
<dbReference type="KEGG" id="bmic:BMR1_02g04202"/>
<sequence>MPKFTSSSITLINDAMASFLEQLAHLTDRYMVQRGEKYPIRPQHIVGGINQGDDSVSFLKESIEYINKNQDNGNHRNSVKKARNSEILPYEVTDDAEKRKITKYFKLKML</sequence>
<accession>A0A1R4AB10</accession>
<dbReference type="EMBL" id="FO082872">
    <property type="protein sequence ID" value="SJK86180.1"/>
    <property type="molecule type" value="Genomic_DNA"/>
</dbReference>
<proteinExistence type="predicted"/>
<keyword evidence="2" id="KW-1185">Reference proteome</keyword>
<protein>
    <submittedName>
        <fullName evidence="1">Uncharacterized protein</fullName>
    </submittedName>
</protein>
<gene>
    <name evidence="1" type="ORF">BMR1_02g04202</name>
</gene>
<dbReference type="RefSeq" id="XP_021338371.1">
    <property type="nucleotide sequence ID" value="XM_021481768.1"/>
</dbReference>
<reference evidence="1 2" key="1">
    <citation type="journal article" date="2012" name="Nucleic Acids Res.">
        <title>Sequencing of the smallest Apicomplexan genome from the human pathogen Babesia microti.</title>
        <authorList>
            <person name="Cornillot E."/>
            <person name="Hadj-Kaddour K."/>
            <person name="Dassouli A."/>
            <person name="Noel B."/>
            <person name="Ranwez V."/>
            <person name="Vacherie B."/>
            <person name="Augagneur Y."/>
            <person name="Bres V."/>
            <person name="Duclos A."/>
            <person name="Randazzo S."/>
            <person name="Carcy B."/>
            <person name="Debierre-Grockiego F."/>
            <person name="Delbecq S."/>
            <person name="Moubri-Menage K."/>
            <person name="Shams-Eldin H."/>
            <person name="Usmani-Brown S."/>
            <person name="Bringaud F."/>
            <person name="Wincker P."/>
            <person name="Vivares C.P."/>
            <person name="Schwarz R.T."/>
            <person name="Schetters T.P."/>
            <person name="Krause P.J."/>
            <person name="Gorenflot A."/>
            <person name="Berry V."/>
            <person name="Barbe V."/>
            <person name="Ben Mamoun C."/>
        </authorList>
    </citation>
    <scope>NUCLEOTIDE SEQUENCE [LARGE SCALE GENOMIC DNA]</scope>
    <source>
        <strain evidence="1 2">RI</strain>
    </source>
</reference>